<dbReference type="EMBL" id="KQ429416">
    <property type="protein sequence ID" value="KOF65409.1"/>
    <property type="molecule type" value="Genomic_DNA"/>
</dbReference>
<dbReference type="AlphaFoldDB" id="A0A0L8FL46"/>
<gene>
    <name evidence="1" type="ORF">OCBIM_22015553mg</name>
</gene>
<evidence type="ECO:0000313" key="1">
    <source>
        <dbReference type="EMBL" id="KOF65409.1"/>
    </source>
</evidence>
<protein>
    <submittedName>
        <fullName evidence="1">Uncharacterized protein</fullName>
    </submittedName>
</protein>
<reference evidence="1" key="1">
    <citation type="submission" date="2015-07" db="EMBL/GenBank/DDBJ databases">
        <title>MeaNS - Measles Nucleotide Surveillance Program.</title>
        <authorList>
            <person name="Tran T."/>
            <person name="Druce J."/>
        </authorList>
    </citation>
    <scope>NUCLEOTIDE SEQUENCE</scope>
    <source>
        <strain evidence="1">UCB-OBI-ISO-001</strain>
        <tissue evidence="1">Gonad</tissue>
    </source>
</reference>
<organism evidence="1">
    <name type="scientific">Octopus bimaculoides</name>
    <name type="common">California two-spotted octopus</name>
    <dbReference type="NCBI Taxonomy" id="37653"/>
    <lineage>
        <taxon>Eukaryota</taxon>
        <taxon>Metazoa</taxon>
        <taxon>Spiralia</taxon>
        <taxon>Lophotrochozoa</taxon>
        <taxon>Mollusca</taxon>
        <taxon>Cephalopoda</taxon>
        <taxon>Coleoidea</taxon>
        <taxon>Octopodiformes</taxon>
        <taxon>Octopoda</taxon>
        <taxon>Incirrata</taxon>
        <taxon>Octopodidae</taxon>
        <taxon>Octopus</taxon>
    </lineage>
</organism>
<name>A0A0L8FL46_OCTBM</name>
<sequence length="57" mass="6629">MLCSIKFPYHFGSESSRSQYSILFISVFDLNKDSIYTPLWASCIFQIIHPNKTPENL</sequence>
<accession>A0A0L8FL46</accession>
<proteinExistence type="predicted"/>